<dbReference type="GO" id="GO:0000122">
    <property type="term" value="P:negative regulation of transcription by RNA polymerase II"/>
    <property type="evidence" value="ECO:0007669"/>
    <property type="project" value="TreeGrafter"/>
</dbReference>
<keyword evidence="13" id="KW-1185">Reference proteome</keyword>
<feature type="region of interest" description="Disordered" evidence="10">
    <location>
        <begin position="410"/>
        <end position="434"/>
    </location>
</feature>
<dbReference type="PANTHER" id="PTHR10071:SF281">
    <property type="entry name" value="BOX A-BINDING FACTOR-RELATED"/>
    <property type="match status" value="1"/>
</dbReference>
<feature type="compositionally biased region" description="Basic and acidic residues" evidence="10">
    <location>
        <begin position="8"/>
        <end position="17"/>
    </location>
</feature>
<protein>
    <submittedName>
        <fullName evidence="12">Related to nitrogen catabolic enzyme regulatory protein NIT-2</fullName>
    </submittedName>
</protein>
<dbReference type="GO" id="GO:0042128">
    <property type="term" value="P:nitrate assimilation"/>
    <property type="evidence" value="ECO:0007669"/>
    <property type="project" value="UniProtKB-KW"/>
</dbReference>
<dbReference type="Pfam" id="PF08550">
    <property type="entry name" value="GATA_AreA"/>
    <property type="match status" value="1"/>
</dbReference>
<dbReference type="InterPro" id="IPR039355">
    <property type="entry name" value="Transcription_factor_GATA"/>
</dbReference>
<dbReference type="GO" id="GO:0005634">
    <property type="term" value="C:nucleus"/>
    <property type="evidence" value="ECO:0007669"/>
    <property type="project" value="UniProtKB-SubCell"/>
</dbReference>
<feature type="region of interest" description="Disordered" evidence="10">
    <location>
        <begin position="721"/>
        <end position="744"/>
    </location>
</feature>
<keyword evidence="3 9" id="KW-0863">Zinc-finger</keyword>
<keyword evidence="5" id="KW-0805">Transcription regulation</keyword>
<dbReference type="GO" id="GO:0045944">
    <property type="term" value="P:positive regulation of transcription by RNA polymerase II"/>
    <property type="evidence" value="ECO:0007669"/>
    <property type="project" value="TreeGrafter"/>
</dbReference>
<dbReference type="SMART" id="SM00401">
    <property type="entry name" value="ZnF_GATA"/>
    <property type="match status" value="1"/>
</dbReference>
<feature type="region of interest" description="Disordered" evidence="10">
    <location>
        <begin position="1"/>
        <end position="49"/>
    </location>
</feature>
<evidence type="ECO:0000256" key="1">
    <source>
        <dbReference type="ARBA" id="ARBA00004123"/>
    </source>
</evidence>
<feature type="compositionally biased region" description="Polar residues" evidence="10">
    <location>
        <begin position="419"/>
        <end position="434"/>
    </location>
</feature>
<keyword evidence="8" id="KW-0539">Nucleus</keyword>
<gene>
    <name evidence="12" type="ORF">DNG_02882</name>
</gene>
<reference evidence="12" key="1">
    <citation type="submission" date="2018-03" db="EMBL/GenBank/DDBJ databases">
        <authorList>
            <person name="Guldener U."/>
        </authorList>
    </citation>
    <scope>NUCLEOTIDE SEQUENCE</scope>
</reference>
<evidence type="ECO:0000256" key="4">
    <source>
        <dbReference type="ARBA" id="ARBA00022833"/>
    </source>
</evidence>
<evidence type="ECO:0000256" key="7">
    <source>
        <dbReference type="ARBA" id="ARBA00023163"/>
    </source>
</evidence>
<dbReference type="PANTHER" id="PTHR10071">
    <property type="entry name" value="TRANSCRIPTION FACTOR GATA FAMILY MEMBER"/>
    <property type="match status" value="1"/>
</dbReference>
<evidence type="ECO:0000256" key="6">
    <source>
        <dbReference type="ARBA" id="ARBA00023063"/>
    </source>
</evidence>
<dbReference type="GO" id="GO:0008270">
    <property type="term" value="F:zinc ion binding"/>
    <property type="evidence" value="ECO:0007669"/>
    <property type="project" value="UniProtKB-KW"/>
</dbReference>
<keyword evidence="6" id="KW-0534">Nitrate assimilation</keyword>
<keyword evidence="2" id="KW-0479">Metal-binding</keyword>
<evidence type="ECO:0000256" key="3">
    <source>
        <dbReference type="ARBA" id="ARBA00022771"/>
    </source>
</evidence>
<evidence type="ECO:0000259" key="11">
    <source>
        <dbReference type="PROSITE" id="PS50114"/>
    </source>
</evidence>
<evidence type="ECO:0000256" key="10">
    <source>
        <dbReference type="SAM" id="MobiDB-lite"/>
    </source>
</evidence>
<keyword evidence="7" id="KW-0804">Transcription</keyword>
<dbReference type="PROSITE" id="PS50114">
    <property type="entry name" value="GATA_ZN_FINGER_2"/>
    <property type="match status" value="1"/>
</dbReference>
<feature type="region of interest" description="Disordered" evidence="10">
    <location>
        <begin position="536"/>
        <end position="674"/>
    </location>
</feature>
<keyword evidence="4" id="KW-0862">Zinc</keyword>
<dbReference type="PROSITE" id="PS00344">
    <property type="entry name" value="GATA_ZN_FINGER_1"/>
    <property type="match status" value="1"/>
</dbReference>
<dbReference type="CDD" id="cd00202">
    <property type="entry name" value="ZnF_GATA"/>
    <property type="match status" value="1"/>
</dbReference>
<dbReference type="SUPFAM" id="SSF57716">
    <property type="entry name" value="Glucocorticoid receptor-like (DNA-binding domain)"/>
    <property type="match status" value="1"/>
</dbReference>
<feature type="compositionally biased region" description="Polar residues" evidence="10">
    <location>
        <begin position="654"/>
        <end position="673"/>
    </location>
</feature>
<dbReference type="GO" id="GO:0000978">
    <property type="term" value="F:RNA polymerase II cis-regulatory region sequence-specific DNA binding"/>
    <property type="evidence" value="ECO:0007669"/>
    <property type="project" value="TreeGrafter"/>
</dbReference>
<name>A0AAE8STP6_9PEZI</name>
<dbReference type="InterPro" id="IPR013860">
    <property type="entry name" value="AreA_GATA"/>
</dbReference>
<comment type="caution">
    <text evidence="12">The sequence shown here is derived from an EMBL/GenBank/DDBJ whole genome shotgun (WGS) entry which is preliminary data.</text>
</comment>
<accession>A0AAE8STP6</accession>
<evidence type="ECO:0000256" key="9">
    <source>
        <dbReference type="PROSITE-ProRule" id="PRU00094"/>
    </source>
</evidence>
<feature type="compositionally biased region" description="Polar residues" evidence="10">
    <location>
        <begin position="571"/>
        <end position="580"/>
    </location>
</feature>
<evidence type="ECO:0000256" key="5">
    <source>
        <dbReference type="ARBA" id="ARBA00023015"/>
    </source>
</evidence>
<dbReference type="InterPro" id="IPR000679">
    <property type="entry name" value="Znf_GATA"/>
</dbReference>
<dbReference type="Proteomes" id="UP001187682">
    <property type="component" value="Unassembled WGS sequence"/>
</dbReference>
<feature type="region of interest" description="Disordered" evidence="10">
    <location>
        <begin position="792"/>
        <end position="907"/>
    </location>
</feature>
<evidence type="ECO:0000256" key="2">
    <source>
        <dbReference type="ARBA" id="ARBA00022723"/>
    </source>
</evidence>
<dbReference type="GO" id="GO:0000981">
    <property type="term" value="F:DNA-binding transcription factor activity, RNA polymerase II-specific"/>
    <property type="evidence" value="ECO:0007669"/>
    <property type="project" value="TreeGrafter"/>
</dbReference>
<organism evidence="12 13">
    <name type="scientific">Cephalotrichum gorgonifer</name>
    <dbReference type="NCBI Taxonomy" id="2041049"/>
    <lineage>
        <taxon>Eukaryota</taxon>
        <taxon>Fungi</taxon>
        <taxon>Dikarya</taxon>
        <taxon>Ascomycota</taxon>
        <taxon>Pezizomycotina</taxon>
        <taxon>Sordariomycetes</taxon>
        <taxon>Hypocreomycetidae</taxon>
        <taxon>Microascales</taxon>
        <taxon>Microascaceae</taxon>
        <taxon>Cephalotrichum</taxon>
    </lineage>
</organism>
<dbReference type="EMBL" id="ONZQ02000003">
    <property type="protein sequence ID" value="SPO00030.1"/>
    <property type="molecule type" value="Genomic_DNA"/>
</dbReference>
<feature type="compositionally biased region" description="Polar residues" evidence="10">
    <location>
        <begin position="806"/>
        <end position="824"/>
    </location>
</feature>
<evidence type="ECO:0000256" key="8">
    <source>
        <dbReference type="ARBA" id="ARBA00023242"/>
    </source>
</evidence>
<dbReference type="InterPro" id="IPR013088">
    <property type="entry name" value="Znf_NHR/GATA"/>
</dbReference>
<proteinExistence type="predicted"/>
<feature type="compositionally biased region" description="Low complexity" evidence="10">
    <location>
        <begin position="792"/>
        <end position="805"/>
    </location>
</feature>
<feature type="domain" description="GATA-type" evidence="11">
    <location>
        <begin position="670"/>
        <end position="723"/>
    </location>
</feature>
<comment type="subcellular location">
    <subcellularLocation>
        <location evidence="1">Nucleus</location>
    </subcellularLocation>
</comment>
<feature type="region of interest" description="Disordered" evidence="10">
    <location>
        <begin position="190"/>
        <end position="290"/>
    </location>
</feature>
<sequence length="961" mass="101189">MDSATTQHDFRFPRRPDAPPAGHYYGTGYQGANFDAASPENSKSSAELRNGLQDLSLDISSTYATAQDTLLRSGAFPSQKHDPASEFPSIDALQKEDPLAIRVWKLYAQTKMLLPDQRRMENLTWRMMHGKLMRRRHEESQVNNRPTRAGLMVPAATNAPSGIAQQLRKSSEQNLSHMDPMSLDDFIFDDAETPPGHDQGFSPGDDMENLTSGLRASAIPIKSRKETSQRFSPQSVPFPPRHQNEFNYVTRHHRKTSIDVRPTTRKRPADFSPQAPAVNSTTGRPNELDADSDLQEYSLDSAAQAGPTQQAGQGGVPFPIDTFGLENDSMLTSGGPFQQQQFFSPSTSPMMTNGQFPGLYDTNTASAPMNVPDFYSPTESAYQSTASTPHAMNDGEGFYFGSMDVRNQRGQGQGFRGHPTNNNSFGGNPQSNQSFAYNANGTSMFSASAPGSEPVSAYSTAPSSFGHIDPTQVFQQDQIVRSPRGTMQNDNMFSFGTDSDDEDGGAFADRNMGMSVMDDNSSNALRWDASLPGQFSTQAARYPGGPPRKSVTIGSTTTDYVDTGDWDQGGMSRSHSQQTFRADGGGGDNRQRLARTSSISSTPRLGSRGGMSSHSGDRTAGSTPSSPPPDPTGGVSGFSSAAPSRPSSPPGSKHGSTTNLQNAGNNQGEGSSPTTCTNCFTQTTPLWRRNPEGQPLCNACGLFLKLHGVVRPLSLKTDVIKKRNRGSGPNVAGGSSSTRLKKSASAIASGTTSAAASRKNSSIAVSSLAINTSNGNKSASAAATAKRIGGAASSSAEASPENSGSMGNSTPISTGPNFHGNTGTAGPASGKGVIPIAAAPPKATPGPGASSLSRSATTSSKRQRRHNKGPGQDTGNEMDIDSPENSTGSNEAARTPGAAPGLPHAHSTTSLGLVSAFGMSHRPIGSQSMMSISNAARAGAMGNPAAGSSGAQEWEWLTMSL</sequence>
<dbReference type="AlphaFoldDB" id="A0AAE8STP6"/>
<feature type="compositionally biased region" description="Polar residues" evidence="10">
    <location>
        <begin position="594"/>
        <end position="614"/>
    </location>
</feature>
<dbReference type="Gene3D" id="3.30.50.10">
    <property type="entry name" value="Erythroid Transcription Factor GATA-1, subunit A"/>
    <property type="match status" value="1"/>
</dbReference>
<feature type="compositionally biased region" description="Polar residues" evidence="10">
    <location>
        <begin position="883"/>
        <end position="892"/>
    </location>
</feature>
<evidence type="ECO:0000313" key="13">
    <source>
        <dbReference type="Proteomes" id="UP001187682"/>
    </source>
</evidence>
<dbReference type="Pfam" id="PF00320">
    <property type="entry name" value="GATA"/>
    <property type="match status" value="1"/>
</dbReference>
<evidence type="ECO:0000313" key="12">
    <source>
        <dbReference type="EMBL" id="SPO00030.1"/>
    </source>
</evidence>
<dbReference type="PRINTS" id="PR00619">
    <property type="entry name" value="GATAZNFINGER"/>
</dbReference>
<dbReference type="FunFam" id="3.30.50.10:FF:000007">
    <property type="entry name" value="Nitrogen regulatory AreA, N-terminal"/>
    <property type="match status" value="1"/>
</dbReference>
<feature type="compositionally biased region" description="Low complexity" evidence="10">
    <location>
        <begin position="830"/>
        <end position="860"/>
    </location>
</feature>